<dbReference type="PROSITE" id="PS50865">
    <property type="entry name" value="ZF_MYND_2"/>
    <property type="match status" value="1"/>
</dbReference>
<keyword evidence="6 9" id="KW-0040">ANK repeat</keyword>
<evidence type="ECO:0000313" key="12">
    <source>
        <dbReference type="EMBL" id="KAK2712293.1"/>
    </source>
</evidence>
<dbReference type="GO" id="GO:0008270">
    <property type="term" value="F:zinc ion binding"/>
    <property type="evidence" value="ECO:0007669"/>
    <property type="project" value="UniProtKB-KW"/>
</dbReference>
<evidence type="ECO:0000256" key="6">
    <source>
        <dbReference type="ARBA" id="ARBA00023043"/>
    </source>
</evidence>
<keyword evidence="13" id="KW-1185">Reference proteome</keyword>
<evidence type="ECO:0000256" key="3">
    <source>
        <dbReference type="ARBA" id="ARBA00022737"/>
    </source>
</evidence>
<feature type="domain" description="MYND-type" evidence="11">
    <location>
        <begin position="315"/>
        <end position="353"/>
    </location>
</feature>
<keyword evidence="7" id="KW-0969">Cilium</keyword>
<evidence type="ECO:0000256" key="10">
    <source>
        <dbReference type="PROSITE-ProRule" id="PRU00134"/>
    </source>
</evidence>
<dbReference type="PANTHER" id="PTHR24150">
    <property type="entry name" value="ANKYRIN REPEAT AND MYND DOMAIN-CONTAINING PROTEIN 2"/>
    <property type="match status" value="1"/>
</dbReference>
<evidence type="ECO:0000256" key="5">
    <source>
        <dbReference type="ARBA" id="ARBA00022833"/>
    </source>
</evidence>
<evidence type="ECO:0000256" key="2">
    <source>
        <dbReference type="ARBA" id="ARBA00022723"/>
    </source>
</evidence>
<dbReference type="Gene3D" id="6.10.140.2220">
    <property type="match status" value="1"/>
</dbReference>
<sequence>MDLKNEIFQAIQSGDVTKVKGFLSGIQDVDLEDEHGTTLLQTAAFKGSLELCKLLLDMGADPNGGHHDSSYSTLHFAALSGNPEVCALLLEAGSKPDSLNTVNRTPAQMAAFIGNHSCVAVINNYVDKSYVEYYTQVHGQETEPKLDRSLLNPLHSLVNLVNMHPVKIIQFVSKNSQMKNHLSSIVKVLTLMSEKEMKRGKTTNEILAFKFHYISHMLNLLLKEESSDLTSAKEKFQSTEEYIIRLLLLSMNGVSQYQEGVIREAVKLYPFKETMTFRQLLTSLSEKPTVSGTPGYLIVDSVVNGQKGFYDDMYCATCGEMSKTHKKCIKCKAVQYCSKQCQKLHWFVHKKECEILRKTGRTTEKELADGVNQMQVKEN</sequence>
<proteinExistence type="predicted"/>
<keyword evidence="2" id="KW-0479">Metal-binding</keyword>
<dbReference type="Proteomes" id="UP001187531">
    <property type="component" value="Unassembled WGS sequence"/>
</dbReference>
<feature type="repeat" description="ANK" evidence="9">
    <location>
        <begin position="35"/>
        <end position="67"/>
    </location>
</feature>
<dbReference type="Pfam" id="PF12796">
    <property type="entry name" value="Ank_2"/>
    <property type="match status" value="1"/>
</dbReference>
<name>A0AA88HNR8_ARTSF</name>
<keyword evidence="8" id="KW-0966">Cell projection</keyword>
<comment type="caution">
    <text evidence="12">The sequence shown here is derived from an EMBL/GenBank/DDBJ whole genome shotgun (WGS) entry which is preliminary data.</text>
</comment>
<evidence type="ECO:0000256" key="7">
    <source>
        <dbReference type="ARBA" id="ARBA00023069"/>
    </source>
</evidence>
<organism evidence="12 13">
    <name type="scientific">Artemia franciscana</name>
    <name type="common">Brine shrimp</name>
    <name type="synonym">Artemia sanfranciscana</name>
    <dbReference type="NCBI Taxonomy" id="6661"/>
    <lineage>
        <taxon>Eukaryota</taxon>
        <taxon>Metazoa</taxon>
        <taxon>Ecdysozoa</taxon>
        <taxon>Arthropoda</taxon>
        <taxon>Crustacea</taxon>
        <taxon>Branchiopoda</taxon>
        <taxon>Anostraca</taxon>
        <taxon>Artemiidae</taxon>
        <taxon>Artemia</taxon>
    </lineage>
</organism>
<dbReference type="GO" id="GO:0005929">
    <property type="term" value="C:cilium"/>
    <property type="evidence" value="ECO:0007669"/>
    <property type="project" value="UniProtKB-SubCell"/>
</dbReference>
<dbReference type="InterPro" id="IPR052452">
    <property type="entry name" value="Ankyrin-MYND_dom_contain_2"/>
</dbReference>
<dbReference type="Pfam" id="PF01753">
    <property type="entry name" value="zf-MYND"/>
    <property type="match status" value="1"/>
</dbReference>
<dbReference type="PROSITE" id="PS50297">
    <property type="entry name" value="ANK_REP_REGION"/>
    <property type="match status" value="2"/>
</dbReference>
<feature type="repeat" description="ANK" evidence="9">
    <location>
        <begin position="69"/>
        <end position="101"/>
    </location>
</feature>
<dbReference type="InterPro" id="IPR002110">
    <property type="entry name" value="Ankyrin_rpt"/>
</dbReference>
<dbReference type="InterPro" id="IPR002893">
    <property type="entry name" value="Znf_MYND"/>
</dbReference>
<dbReference type="PANTHER" id="PTHR24150:SF8">
    <property type="entry name" value="ANKYRIN REPEAT AND MYND DOMAIN-CONTAINING PROTEIN 2"/>
    <property type="match status" value="1"/>
</dbReference>
<dbReference type="InterPro" id="IPR036770">
    <property type="entry name" value="Ankyrin_rpt-contain_sf"/>
</dbReference>
<keyword evidence="3" id="KW-0677">Repeat</keyword>
<evidence type="ECO:0000256" key="8">
    <source>
        <dbReference type="ARBA" id="ARBA00023273"/>
    </source>
</evidence>
<gene>
    <name evidence="12" type="ORF">QYM36_011103</name>
</gene>
<evidence type="ECO:0000256" key="9">
    <source>
        <dbReference type="PROSITE-ProRule" id="PRU00023"/>
    </source>
</evidence>
<evidence type="ECO:0000259" key="11">
    <source>
        <dbReference type="PROSITE" id="PS50865"/>
    </source>
</evidence>
<dbReference type="PROSITE" id="PS50088">
    <property type="entry name" value="ANK_REPEAT"/>
    <property type="match status" value="2"/>
</dbReference>
<keyword evidence="4 10" id="KW-0863">Zinc-finger</keyword>
<dbReference type="SUPFAM" id="SSF48403">
    <property type="entry name" value="Ankyrin repeat"/>
    <property type="match status" value="1"/>
</dbReference>
<dbReference type="AlphaFoldDB" id="A0AA88HNR8"/>
<accession>A0AA88HNR8</accession>
<dbReference type="SMART" id="SM00248">
    <property type="entry name" value="ANK"/>
    <property type="match status" value="4"/>
</dbReference>
<dbReference type="EMBL" id="JAVRJZ010000015">
    <property type="protein sequence ID" value="KAK2712293.1"/>
    <property type="molecule type" value="Genomic_DNA"/>
</dbReference>
<evidence type="ECO:0000256" key="4">
    <source>
        <dbReference type="ARBA" id="ARBA00022771"/>
    </source>
</evidence>
<protein>
    <recommendedName>
        <fullName evidence="11">MYND-type domain-containing protein</fullName>
    </recommendedName>
</protein>
<dbReference type="SUPFAM" id="SSF144232">
    <property type="entry name" value="HIT/MYND zinc finger-like"/>
    <property type="match status" value="1"/>
</dbReference>
<evidence type="ECO:0000256" key="1">
    <source>
        <dbReference type="ARBA" id="ARBA00004138"/>
    </source>
</evidence>
<comment type="subcellular location">
    <subcellularLocation>
        <location evidence="1">Cell projection</location>
        <location evidence="1">Cilium</location>
    </subcellularLocation>
</comment>
<keyword evidence="5" id="KW-0862">Zinc</keyword>
<dbReference type="Gene3D" id="1.25.40.20">
    <property type="entry name" value="Ankyrin repeat-containing domain"/>
    <property type="match status" value="1"/>
</dbReference>
<reference evidence="12" key="1">
    <citation type="submission" date="2023-07" db="EMBL/GenBank/DDBJ databases">
        <title>Chromosome-level genome assembly of Artemia franciscana.</title>
        <authorList>
            <person name="Jo E."/>
        </authorList>
    </citation>
    <scope>NUCLEOTIDE SEQUENCE</scope>
    <source>
        <tissue evidence="12">Whole body</tissue>
    </source>
</reference>
<evidence type="ECO:0000313" key="13">
    <source>
        <dbReference type="Proteomes" id="UP001187531"/>
    </source>
</evidence>
<dbReference type="PROSITE" id="PS01360">
    <property type="entry name" value="ZF_MYND_1"/>
    <property type="match status" value="1"/>
</dbReference>